<dbReference type="RefSeq" id="WP_192590581.1">
    <property type="nucleotide sequence ID" value="NZ_JADBEE010000001.1"/>
</dbReference>
<sequence length="112" mass="12333">MDVLFGSLLQLAGAVTLLWSVHVNSASKPDRRIPLLLGNPTRGSRKAYSLQVLGNLFNFAGMYIWIQIMGAPGVLMLLVPLLPWLLAGMLHNRRIARASVPSVTPVSPERFR</sequence>
<keyword evidence="1" id="KW-0472">Membrane</keyword>
<evidence type="ECO:0000256" key="1">
    <source>
        <dbReference type="SAM" id="Phobius"/>
    </source>
</evidence>
<accession>A0ABR9J4D9</accession>
<dbReference type="Proteomes" id="UP000636579">
    <property type="component" value="Unassembled WGS sequence"/>
</dbReference>
<keyword evidence="3" id="KW-1185">Reference proteome</keyword>
<keyword evidence="1" id="KW-1133">Transmembrane helix</keyword>
<evidence type="ECO:0000313" key="3">
    <source>
        <dbReference type="Proteomes" id="UP000636579"/>
    </source>
</evidence>
<protein>
    <submittedName>
        <fullName evidence="2">Uncharacterized protein</fullName>
    </submittedName>
</protein>
<proteinExistence type="predicted"/>
<gene>
    <name evidence="2" type="ORF">H4W26_000489</name>
</gene>
<feature type="transmembrane region" description="Helical" evidence="1">
    <location>
        <begin position="62"/>
        <end position="87"/>
    </location>
</feature>
<reference evidence="2 3" key="1">
    <citation type="submission" date="2020-10" db="EMBL/GenBank/DDBJ databases">
        <title>Sequencing the genomes of 1000 actinobacteria strains.</title>
        <authorList>
            <person name="Klenk H.-P."/>
        </authorList>
    </citation>
    <scope>NUCLEOTIDE SEQUENCE [LARGE SCALE GENOMIC DNA]</scope>
    <source>
        <strain evidence="2 3">DSM 15474</strain>
    </source>
</reference>
<dbReference type="EMBL" id="JADBEE010000001">
    <property type="protein sequence ID" value="MBE1513734.1"/>
    <property type="molecule type" value="Genomic_DNA"/>
</dbReference>
<organism evidence="2 3">
    <name type="scientific">Nesterenkonia halotolerans</name>
    <dbReference type="NCBI Taxonomy" id="225325"/>
    <lineage>
        <taxon>Bacteria</taxon>
        <taxon>Bacillati</taxon>
        <taxon>Actinomycetota</taxon>
        <taxon>Actinomycetes</taxon>
        <taxon>Micrococcales</taxon>
        <taxon>Micrococcaceae</taxon>
        <taxon>Nesterenkonia</taxon>
    </lineage>
</organism>
<evidence type="ECO:0000313" key="2">
    <source>
        <dbReference type="EMBL" id="MBE1513734.1"/>
    </source>
</evidence>
<keyword evidence="1" id="KW-0812">Transmembrane</keyword>
<comment type="caution">
    <text evidence="2">The sequence shown here is derived from an EMBL/GenBank/DDBJ whole genome shotgun (WGS) entry which is preliminary data.</text>
</comment>
<name>A0ABR9J4D9_9MICC</name>